<gene>
    <name evidence="1" type="ORF">MaMVDC_140</name>
</gene>
<proteinExistence type="predicted"/>
<dbReference type="KEGG" id="vg:26643318"/>
<evidence type="ECO:0000313" key="1">
    <source>
        <dbReference type="EMBL" id="AGR48705.1"/>
    </source>
</evidence>
<keyword evidence="2" id="KW-1185">Reference proteome</keyword>
<protein>
    <submittedName>
        <fullName evidence="1">Uncharacterized protein</fullName>
    </submittedName>
</protein>
<dbReference type="Proteomes" id="UP000028567">
    <property type="component" value="Segment"/>
</dbReference>
<dbReference type="GeneID" id="26643318"/>
<dbReference type="RefSeq" id="YP_009217824.1">
    <property type="nucleotide sequence ID" value="NC_029002.1"/>
</dbReference>
<sequence>MRTVISMKIINCNNWINNNRGPYIPMPAPIIDPSVANINNLYYSFYLYNSGGLAVFYYRLSGIVLYNVLYEDDYFNEDN</sequence>
<evidence type="ECO:0000313" key="2">
    <source>
        <dbReference type="Proteomes" id="UP000028567"/>
    </source>
</evidence>
<accession>A0A075BV04</accession>
<name>A0A075BV04_9CAUD</name>
<reference evidence="1 2" key="1">
    <citation type="submission" date="2013-07" db="EMBL/GenBank/DDBJ databases">
        <title>Sequencing and analysis of the complete genome of Microcystis aeruginosa phage MaMV-DC.</title>
        <authorList>
            <person name="Ou T."/>
            <person name="Li S.H."/>
            <person name="Zhang Q.Y."/>
        </authorList>
    </citation>
    <scope>NUCLEOTIDE SEQUENCE [LARGE SCALE GENOMIC DNA]</scope>
</reference>
<organism evidence="1 2">
    <name type="scientific">Microcystis phage MaMV-DC</name>
    <dbReference type="NCBI Taxonomy" id="1357715"/>
    <lineage>
        <taxon>Viruses</taxon>
        <taxon>Duplodnaviria</taxon>
        <taxon>Heunggongvirae</taxon>
        <taxon>Uroviricota</taxon>
        <taxon>Caudoviricetes</taxon>
        <taxon>Fukuivirus</taxon>
        <taxon>Fukuivirus MVDC</taxon>
    </lineage>
</organism>
<dbReference type="EMBL" id="KF356199">
    <property type="protein sequence ID" value="AGR48705.1"/>
    <property type="molecule type" value="Genomic_DNA"/>
</dbReference>